<gene>
    <name evidence="1" type="ORF">BJY20_000848</name>
</gene>
<sequence length="152" mass="17229">MLYTYRQLRGERYSRRTIDTLVDAGTLRRAGRFFASRSEDDVVVEALRHGLRPTCLTAAEHHGLWLPPGSGTHVHGRRRVDLPDSYVGHGWHRVWPEDLPVASPALLIEHAARCLDPLDVGILADSALRQGRLHESQIDVIRSVACRVQWRL</sequence>
<dbReference type="EMBL" id="JACCAE010000001">
    <property type="protein sequence ID" value="NYF97456.1"/>
    <property type="molecule type" value="Genomic_DNA"/>
</dbReference>
<keyword evidence="2" id="KW-1185">Reference proteome</keyword>
<organism evidence="1 2">
    <name type="scientific">Janibacter cremeus</name>
    <dbReference type="NCBI Taxonomy" id="1285192"/>
    <lineage>
        <taxon>Bacteria</taxon>
        <taxon>Bacillati</taxon>
        <taxon>Actinomycetota</taxon>
        <taxon>Actinomycetes</taxon>
        <taxon>Micrococcales</taxon>
        <taxon>Intrasporangiaceae</taxon>
        <taxon>Janibacter</taxon>
    </lineage>
</organism>
<protein>
    <submittedName>
        <fullName evidence="1">Uncharacterized protein</fullName>
    </submittedName>
</protein>
<dbReference type="Proteomes" id="UP000554054">
    <property type="component" value="Unassembled WGS sequence"/>
</dbReference>
<evidence type="ECO:0000313" key="1">
    <source>
        <dbReference type="EMBL" id="NYF97456.1"/>
    </source>
</evidence>
<comment type="caution">
    <text evidence="1">The sequence shown here is derived from an EMBL/GenBank/DDBJ whole genome shotgun (WGS) entry which is preliminary data.</text>
</comment>
<evidence type="ECO:0000313" key="2">
    <source>
        <dbReference type="Proteomes" id="UP000554054"/>
    </source>
</evidence>
<name>A0A852VMV6_9MICO</name>
<accession>A0A852VMV6</accession>
<dbReference type="AlphaFoldDB" id="A0A852VMV6"/>
<dbReference type="RefSeq" id="WP_185990390.1">
    <property type="nucleotide sequence ID" value="NZ_JACCAE010000001.1"/>
</dbReference>
<reference evidence="1 2" key="1">
    <citation type="submission" date="2020-07" db="EMBL/GenBank/DDBJ databases">
        <title>Sequencing the genomes of 1000 actinobacteria strains.</title>
        <authorList>
            <person name="Klenk H.-P."/>
        </authorList>
    </citation>
    <scope>NUCLEOTIDE SEQUENCE [LARGE SCALE GENOMIC DNA]</scope>
    <source>
        <strain evidence="1 2">DSM 26154</strain>
    </source>
</reference>
<proteinExistence type="predicted"/>